<keyword evidence="1" id="KW-0812">Transmembrane</keyword>
<feature type="transmembrane region" description="Helical" evidence="1">
    <location>
        <begin position="267"/>
        <end position="287"/>
    </location>
</feature>
<feature type="transmembrane region" description="Helical" evidence="1">
    <location>
        <begin position="665"/>
        <end position="685"/>
    </location>
</feature>
<feature type="transmembrane region" description="Helical" evidence="1">
    <location>
        <begin position="227"/>
        <end position="255"/>
    </location>
</feature>
<sequence length="919" mass="108259">MGLIAEWRGAVGWGFGCVFLFVSLGFLGWGMVWDPQIFRLSVESVDGKVGKWVGGYLGIAEIRCYYIAGVVIWPCWLPFVLVSLVYLLWGIWRGCVLLILWISYKSGIKSASFVRRIVWLRLGISHNKGAIRKGQVFVFRHNFLFCSIFSISTVQRLENIWLGQKPVCVEFFRSIWIRGEGYCWDSAEIRAPKAKRVVILLNTLHHSSAGFFHSCLIFLFLGNLIPVFYFVASLSGSSTILAASALLSLGIGVYVQGSCTSHGDIRLELVTMFRTIFSSLNFFYTLLDLISGKQSLKIRFSFETVSWVPFESDLLGSKGMLGTWGWADFLRWRYVEIIQIYLHVWRLLTWNSCYKGSSFIDQRCEAAVERLCASWVKMAGYSWNIVKMFTRMWWALFYFIIRILRRVERIRKFSRSCQYCSVIFWLRMVSWKYDDVGREQTHQLGICTNRYTLDGTTELLKYYVLLTKEGNFCCDPAVWRHNIWVWMIGSGCDNVICYASQMQTFGCRSWGRRKHINAAEFIYWIRQFMYGLNGWYEKQSLSCREARTAGTGCLKFYMREGHYWNIGKIIREWQLQRDFRRDVYRSVYVMAGNYKRIKNILLILNQWKCCWKVGQKNGLKWNYKYRMKGVVSGIVYYAKKCWIVKDMRLWAWFTGIKMWKWYDDWIWLVPVSLYMLNICMIWAVANKNEWGCDDFCWAEFARWVWSGYRGFECGRKLGWGNIFLDNSLGMGCGSLMIGAHIWVMLCWFMNRGINGPDGLDDFGLWQWWKEWAAYFADKYKDWAGYLMKLCQIELNGNMLMKWVSNFGVGIIGLKFFLCEWAEWIMDGIYIIGNCAKIEAWVKERVRWWAKSDVGRMNYGSNLKKMMMCGWAWNVKDVHLLNRLVFRIWSYERGLCWPVGFRYGLGFFRKAHYSFGFWLG</sequence>
<feature type="transmembrane region" description="Helical" evidence="1">
    <location>
        <begin position="197"/>
        <end position="221"/>
    </location>
</feature>
<gene>
    <name evidence="2" type="ORF">HanXRQr2_Chr16g0778561</name>
</gene>
<name>A0A9K3DW37_HELAN</name>
<feature type="transmembrane region" description="Helical" evidence="1">
    <location>
        <begin position="53"/>
        <end position="73"/>
    </location>
</feature>
<keyword evidence="3" id="KW-1185">Reference proteome</keyword>
<keyword evidence="1" id="KW-1133">Transmembrane helix</keyword>
<feature type="transmembrane region" description="Helical" evidence="1">
    <location>
        <begin position="385"/>
        <end position="404"/>
    </location>
</feature>
<reference evidence="2" key="2">
    <citation type="submission" date="2020-06" db="EMBL/GenBank/DDBJ databases">
        <title>Helianthus annuus Genome sequencing and assembly Release 2.</title>
        <authorList>
            <person name="Gouzy J."/>
            <person name="Langlade N."/>
            <person name="Munos S."/>
        </authorList>
    </citation>
    <scope>NUCLEOTIDE SEQUENCE</scope>
    <source>
        <tissue evidence="2">Leaves</tissue>
    </source>
</reference>
<evidence type="ECO:0000256" key="1">
    <source>
        <dbReference type="SAM" id="Phobius"/>
    </source>
</evidence>
<reference evidence="2" key="1">
    <citation type="journal article" date="2017" name="Nature">
        <title>The sunflower genome provides insights into oil metabolism, flowering and Asterid evolution.</title>
        <authorList>
            <person name="Badouin H."/>
            <person name="Gouzy J."/>
            <person name="Grassa C.J."/>
            <person name="Murat F."/>
            <person name="Staton S.E."/>
            <person name="Cottret L."/>
            <person name="Lelandais-Briere C."/>
            <person name="Owens G.L."/>
            <person name="Carrere S."/>
            <person name="Mayjonade B."/>
            <person name="Legrand L."/>
            <person name="Gill N."/>
            <person name="Kane N.C."/>
            <person name="Bowers J.E."/>
            <person name="Hubner S."/>
            <person name="Bellec A."/>
            <person name="Berard A."/>
            <person name="Berges H."/>
            <person name="Blanchet N."/>
            <person name="Boniface M.C."/>
            <person name="Brunel D."/>
            <person name="Catrice O."/>
            <person name="Chaidir N."/>
            <person name="Claudel C."/>
            <person name="Donnadieu C."/>
            <person name="Faraut T."/>
            <person name="Fievet G."/>
            <person name="Helmstetter N."/>
            <person name="King M."/>
            <person name="Knapp S.J."/>
            <person name="Lai Z."/>
            <person name="Le Paslier M.C."/>
            <person name="Lippi Y."/>
            <person name="Lorenzon L."/>
            <person name="Mandel J.R."/>
            <person name="Marage G."/>
            <person name="Marchand G."/>
            <person name="Marquand E."/>
            <person name="Bret-Mestries E."/>
            <person name="Morien E."/>
            <person name="Nambeesan S."/>
            <person name="Nguyen T."/>
            <person name="Pegot-Espagnet P."/>
            <person name="Pouilly N."/>
            <person name="Raftis F."/>
            <person name="Sallet E."/>
            <person name="Schiex T."/>
            <person name="Thomas J."/>
            <person name="Vandecasteele C."/>
            <person name="Vares D."/>
            <person name="Vear F."/>
            <person name="Vautrin S."/>
            <person name="Crespi M."/>
            <person name="Mangin B."/>
            <person name="Burke J.M."/>
            <person name="Salse J."/>
            <person name="Munos S."/>
            <person name="Vincourt P."/>
            <person name="Rieseberg L.H."/>
            <person name="Langlade N.B."/>
        </authorList>
    </citation>
    <scope>NUCLEOTIDE SEQUENCE</scope>
    <source>
        <tissue evidence="2">Leaves</tissue>
    </source>
</reference>
<evidence type="ECO:0000313" key="2">
    <source>
        <dbReference type="EMBL" id="KAF5762601.1"/>
    </source>
</evidence>
<comment type="caution">
    <text evidence="2">The sequence shown here is derived from an EMBL/GenBank/DDBJ whole genome shotgun (WGS) entry which is preliminary data.</text>
</comment>
<protein>
    <submittedName>
        <fullName evidence="2">Uncharacterized protein</fullName>
    </submittedName>
</protein>
<dbReference type="AlphaFoldDB" id="A0A9K3DW37"/>
<accession>A0A9K3DW37</accession>
<proteinExistence type="predicted"/>
<feature type="transmembrane region" description="Helical" evidence="1">
    <location>
        <begin position="728"/>
        <end position="748"/>
    </location>
</feature>
<organism evidence="2 3">
    <name type="scientific">Helianthus annuus</name>
    <name type="common">Common sunflower</name>
    <dbReference type="NCBI Taxonomy" id="4232"/>
    <lineage>
        <taxon>Eukaryota</taxon>
        <taxon>Viridiplantae</taxon>
        <taxon>Streptophyta</taxon>
        <taxon>Embryophyta</taxon>
        <taxon>Tracheophyta</taxon>
        <taxon>Spermatophyta</taxon>
        <taxon>Magnoliopsida</taxon>
        <taxon>eudicotyledons</taxon>
        <taxon>Gunneridae</taxon>
        <taxon>Pentapetalae</taxon>
        <taxon>asterids</taxon>
        <taxon>campanulids</taxon>
        <taxon>Asterales</taxon>
        <taxon>Asteraceae</taxon>
        <taxon>Asteroideae</taxon>
        <taxon>Heliantheae alliance</taxon>
        <taxon>Heliantheae</taxon>
        <taxon>Helianthus</taxon>
    </lineage>
</organism>
<dbReference type="EMBL" id="MNCJ02000331">
    <property type="protein sequence ID" value="KAF5762601.1"/>
    <property type="molecule type" value="Genomic_DNA"/>
</dbReference>
<keyword evidence="1" id="KW-0472">Membrane</keyword>
<feature type="transmembrane region" description="Helical" evidence="1">
    <location>
        <begin position="12"/>
        <end position="32"/>
    </location>
</feature>
<feature type="transmembrane region" description="Helical" evidence="1">
    <location>
        <begin position="79"/>
        <end position="102"/>
    </location>
</feature>
<dbReference type="Proteomes" id="UP000215914">
    <property type="component" value="Unassembled WGS sequence"/>
</dbReference>
<evidence type="ECO:0000313" key="3">
    <source>
        <dbReference type="Proteomes" id="UP000215914"/>
    </source>
</evidence>
<dbReference type="Gramene" id="mRNA:HanXRQr2_Chr16g0778561">
    <property type="protein sequence ID" value="mRNA:HanXRQr2_Chr16g0778561"/>
    <property type="gene ID" value="HanXRQr2_Chr16g0778561"/>
</dbReference>